<organism evidence="1">
    <name type="scientific">Culicoides sonorensis</name>
    <name type="common">Biting midge</name>
    <dbReference type="NCBI Taxonomy" id="179676"/>
    <lineage>
        <taxon>Eukaryota</taxon>
        <taxon>Metazoa</taxon>
        <taxon>Ecdysozoa</taxon>
        <taxon>Arthropoda</taxon>
        <taxon>Hexapoda</taxon>
        <taxon>Insecta</taxon>
        <taxon>Pterygota</taxon>
        <taxon>Neoptera</taxon>
        <taxon>Endopterygota</taxon>
        <taxon>Diptera</taxon>
        <taxon>Nematocera</taxon>
        <taxon>Chironomoidea</taxon>
        <taxon>Ceratopogonidae</taxon>
        <taxon>Ceratopogoninae</taxon>
        <taxon>Culicoides</taxon>
        <taxon>Monoculicoides</taxon>
    </lineage>
</organism>
<evidence type="ECO:0000313" key="1">
    <source>
        <dbReference type="EMBL" id="SSX16800.1"/>
    </source>
</evidence>
<name>A0A336LGN3_CULSO</name>
<proteinExistence type="predicted"/>
<dbReference type="AlphaFoldDB" id="A0A336LGN3"/>
<dbReference type="VEuPathDB" id="VectorBase:CSON011877"/>
<dbReference type="EMBL" id="UFQS01005363">
    <property type="protein sequence ID" value="SSX16800.1"/>
    <property type="molecule type" value="Genomic_DNA"/>
</dbReference>
<evidence type="ECO:0000313" key="2">
    <source>
        <dbReference type="EMBL" id="SSX35983.1"/>
    </source>
</evidence>
<gene>
    <name evidence="1" type="primary">CSON011877</name>
</gene>
<accession>A0A336LGN3</accession>
<reference evidence="2" key="2">
    <citation type="submission" date="2018-07" db="EMBL/GenBank/DDBJ databases">
        <authorList>
            <person name="Quirk P.G."/>
            <person name="Krulwich T.A."/>
        </authorList>
    </citation>
    <scope>NUCLEOTIDE SEQUENCE</scope>
</reference>
<protein>
    <submittedName>
        <fullName evidence="1">CSON011877 protein</fullName>
    </submittedName>
</protein>
<reference evidence="1" key="1">
    <citation type="submission" date="2018-04" db="EMBL/GenBank/DDBJ databases">
        <authorList>
            <person name="Go L.Y."/>
            <person name="Mitchell J.A."/>
        </authorList>
    </citation>
    <scope>NUCLEOTIDE SEQUENCE</scope>
    <source>
        <tissue evidence="1">Whole organism</tissue>
    </source>
</reference>
<sequence length="98" mass="10946">MVDDIHLGPMSFPEDISNVIPFDPSLNDNEFNPEIAFIPDFQSPDLSHMDKPPALDEIETAVGFEVEIPGESSGKTSWVLGKVQKNLYKNELAIYSEH</sequence>
<dbReference type="EMBL" id="UFQT01005363">
    <property type="protein sequence ID" value="SSX35983.1"/>
    <property type="molecule type" value="Genomic_DNA"/>
</dbReference>